<gene>
    <name evidence="3" type="ORF">RMAR00112_LOCUS5076</name>
</gene>
<organism evidence="3">
    <name type="scientific">Rhodosorus marinus</name>
    <dbReference type="NCBI Taxonomy" id="101924"/>
    <lineage>
        <taxon>Eukaryota</taxon>
        <taxon>Rhodophyta</taxon>
        <taxon>Stylonematophyceae</taxon>
        <taxon>Stylonematales</taxon>
        <taxon>Stylonemataceae</taxon>
        <taxon>Rhodosorus</taxon>
    </lineage>
</organism>
<feature type="domain" description="AMP-activated protein kinase glycogen-binding" evidence="2">
    <location>
        <begin position="25"/>
        <end position="98"/>
    </location>
</feature>
<dbReference type="EMBL" id="HBHW01006661">
    <property type="protein sequence ID" value="CAE0037126.1"/>
    <property type="molecule type" value="Transcribed_RNA"/>
</dbReference>
<dbReference type="SUPFAM" id="SSF81296">
    <property type="entry name" value="E set domains"/>
    <property type="match status" value="1"/>
</dbReference>
<dbReference type="AlphaFoldDB" id="A0A7S2ZF97"/>
<accession>A0A7S2ZF97</accession>
<dbReference type="Pfam" id="PF16561">
    <property type="entry name" value="AMPK1_CBM"/>
    <property type="match status" value="1"/>
</dbReference>
<sequence>MESSDGSDNDLVLVEFVYPRRVKSGEVRIHGEWDGFSGQVLGRESAEPGRSIYSCQIELRRGTFRYYFMVNGNRRVSEYHPQTEKEAGGEIFNVRAVQGRISYEMKRNEVAEHYDVISKQRLKLDRKYARTFAGRDPKKELSPTWSKAAEKLPREPAPTAEAKNISQISVSQIKAYNDSDGQLDGQRHAVGVWQETEKDPPPVAANEANGSVSKPFFKPIFGKRG</sequence>
<protein>
    <recommendedName>
        <fullName evidence="2">AMP-activated protein kinase glycogen-binding domain-containing protein</fullName>
    </recommendedName>
</protein>
<evidence type="ECO:0000259" key="2">
    <source>
        <dbReference type="Pfam" id="PF16561"/>
    </source>
</evidence>
<name>A0A7S2ZF97_9RHOD</name>
<proteinExistence type="predicted"/>
<evidence type="ECO:0000313" key="3">
    <source>
        <dbReference type="EMBL" id="CAE0037126.1"/>
    </source>
</evidence>
<dbReference type="InterPro" id="IPR032640">
    <property type="entry name" value="AMPK1_CBM"/>
</dbReference>
<reference evidence="3" key="1">
    <citation type="submission" date="2021-01" db="EMBL/GenBank/DDBJ databases">
        <authorList>
            <person name="Corre E."/>
            <person name="Pelletier E."/>
            <person name="Niang G."/>
            <person name="Scheremetjew M."/>
            <person name="Finn R."/>
            <person name="Kale V."/>
            <person name="Holt S."/>
            <person name="Cochrane G."/>
            <person name="Meng A."/>
            <person name="Brown T."/>
            <person name="Cohen L."/>
        </authorList>
    </citation>
    <scope>NUCLEOTIDE SEQUENCE</scope>
    <source>
        <strain evidence="3">CCMP 769</strain>
    </source>
</reference>
<dbReference type="Gene3D" id="2.60.40.10">
    <property type="entry name" value="Immunoglobulins"/>
    <property type="match status" value="1"/>
</dbReference>
<dbReference type="InterPro" id="IPR013783">
    <property type="entry name" value="Ig-like_fold"/>
</dbReference>
<feature type="region of interest" description="Disordered" evidence="1">
    <location>
        <begin position="135"/>
        <end position="161"/>
    </location>
</feature>
<evidence type="ECO:0000256" key="1">
    <source>
        <dbReference type="SAM" id="MobiDB-lite"/>
    </source>
</evidence>
<feature type="region of interest" description="Disordered" evidence="1">
    <location>
        <begin position="197"/>
        <end position="216"/>
    </location>
</feature>
<dbReference type="InterPro" id="IPR014756">
    <property type="entry name" value="Ig_E-set"/>
</dbReference>